<dbReference type="AlphaFoldDB" id="G0US63"/>
<name>G0US63_TRYCI</name>
<keyword evidence="1" id="KW-1133">Transmembrane helix</keyword>
<reference evidence="2" key="1">
    <citation type="journal article" date="2012" name="Proc. Natl. Acad. Sci. U.S.A.">
        <title>Antigenic diversity is generated by distinct evolutionary mechanisms in African trypanosome species.</title>
        <authorList>
            <person name="Jackson A.P."/>
            <person name="Berry A."/>
            <person name="Aslett M."/>
            <person name="Allison H.C."/>
            <person name="Burton P."/>
            <person name="Vavrova-Anderson J."/>
            <person name="Brown R."/>
            <person name="Browne H."/>
            <person name="Corton N."/>
            <person name="Hauser H."/>
            <person name="Gamble J."/>
            <person name="Gilderthorp R."/>
            <person name="Marcello L."/>
            <person name="McQuillan J."/>
            <person name="Otto T.D."/>
            <person name="Quail M.A."/>
            <person name="Sanders M.J."/>
            <person name="van Tonder A."/>
            <person name="Ginger M.L."/>
            <person name="Field M.C."/>
            <person name="Barry J.D."/>
            <person name="Hertz-Fowler C."/>
            <person name="Berriman M."/>
        </authorList>
    </citation>
    <scope>NUCLEOTIDE SEQUENCE</scope>
    <source>
        <strain evidence="2">IL3000</strain>
    </source>
</reference>
<sequence length="127" mass="14523">MLTTHPLRAVAQPVGASATVYYRSPHSRSLAFDRSTSCHFTNPFPFLFFFFFFLLHYVFLQVIIGNKCNGRRDSCLICFFVRGSLREAVKRDVIYDACSITFADARWPCSCRGSISCLRQHRIANAL</sequence>
<dbReference type="EMBL" id="HE575321">
    <property type="protein sequence ID" value="CCC92225.1"/>
    <property type="molecule type" value="Genomic_DNA"/>
</dbReference>
<organism evidence="2">
    <name type="scientific">Trypanosoma congolense (strain IL3000)</name>
    <dbReference type="NCBI Taxonomy" id="1068625"/>
    <lineage>
        <taxon>Eukaryota</taxon>
        <taxon>Discoba</taxon>
        <taxon>Euglenozoa</taxon>
        <taxon>Kinetoplastea</taxon>
        <taxon>Metakinetoplastina</taxon>
        <taxon>Trypanosomatida</taxon>
        <taxon>Trypanosomatidae</taxon>
        <taxon>Trypanosoma</taxon>
        <taxon>Nannomonas</taxon>
    </lineage>
</organism>
<gene>
    <name evidence="2" type="ORF">TCIL3000_8_4460</name>
</gene>
<accession>G0US63</accession>
<proteinExistence type="predicted"/>
<keyword evidence="1" id="KW-0472">Membrane</keyword>
<evidence type="ECO:0000313" key="2">
    <source>
        <dbReference type="EMBL" id="CCC92225.1"/>
    </source>
</evidence>
<protein>
    <submittedName>
        <fullName evidence="2">Uncharacterized protein</fullName>
    </submittedName>
</protein>
<feature type="transmembrane region" description="Helical" evidence="1">
    <location>
        <begin position="44"/>
        <end position="64"/>
    </location>
</feature>
<keyword evidence="1" id="KW-0812">Transmembrane</keyword>
<evidence type="ECO:0000256" key="1">
    <source>
        <dbReference type="SAM" id="Phobius"/>
    </source>
</evidence>